<feature type="compositionally biased region" description="Low complexity" evidence="2">
    <location>
        <begin position="128"/>
        <end position="137"/>
    </location>
</feature>
<reference evidence="3" key="1">
    <citation type="submission" date="2022-03" db="EMBL/GenBank/DDBJ databases">
        <authorList>
            <person name="Legras J.-L."/>
            <person name="Devillers H."/>
            <person name="Grondin C."/>
        </authorList>
    </citation>
    <scope>NUCLEOTIDE SEQUENCE</scope>
    <source>
        <strain evidence="3">CLIB 1423</strain>
    </source>
</reference>
<keyword evidence="4" id="KW-1185">Reference proteome</keyword>
<dbReference type="EMBL" id="CAKXYY010000003">
    <property type="protein sequence ID" value="CAH2351378.1"/>
    <property type="molecule type" value="Genomic_DNA"/>
</dbReference>
<feature type="region of interest" description="Disordered" evidence="2">
    <location>
        <begin position="255"/>
        <end position="288"/>
    </location>
</feature>
<feature type="compositionally biased region" description="Acidic residues" evidence="2">
    <location>
        <begin position="147"/>
        <end position="156"/>
    </location>
</feature>
<sequence>MSYQYSKKFIDAEVRILNEPLVLNTGEFEGIDGASLKKLQQAVNRVNINLRKHNRILFNSQIVEQVAQQIVKSEHKKLLAVDEMLQKLQCIMIPIVVPNLNRNRYTMNQFSELIRELPESKYLFGEEFSGGVSSGPSTGARASLSSGEEENEDDSDAVNETGLVQDEYQTLDQVEVDPSLKYEPKRQRRAQRHLKKQIYEQIQKMDTGRSSLLNEYDELREKLIALDAQLAYKVSKLEYLKGLKRSINQTFALEVPTGTSNGSKSRENLDSDEEIESEADADDFADSTSTNGLQKNLIYAAGSNGSEETSLYTELGKFRVLVEKLNYNLSKSSA</sequence>
<keyword evidence="1" id="KW-0175">Coiled coil</keyword>
<evidence type="ECO:0000256" key="2">
    <source>
        <dbReference type="SAM" id="MobiDB-lite"/>
    </source>
</evidence>
<feature type="region of interest" description="Disordered" evidence="2">
    <location>
        <begin position="128"/>
        <end position="156"/>
    </location>
</feature>
<dbReference type="GO" id="GO:0031511">
    <property type="term" value="C:Mis6-Sim4 complex"/>
    <property type="evidence" value="ECO:0007669"/>
    <property type="project" value="InterPro"/>
</dbReference>
<gene>
    <name evidence="3" type="ORF">CLIB1423_03S04962</name>
</gene>
<proteinExistence type="predicted"/>
<feature type="compositionally biased region" description="Acidic residues" evidence="2">
    <location>
        <begin position="270"/>
        <end position="285"/>
    </location>
</feature>
<comment type="caution">
    <text evidence="3">The sequence shown here is derived from an EMBL/GenBank/DDBJ whole genome shotgun (WGS) entry which is preliminary data.</text>
</comment>
<evidence type="ECO:0000313" key="4">
    <source>
        <dbReference type="Proteomes" id="UP000837801"/>
    </source>
</evidence>
<evidence type="ECO:0000256" key="1">
    <source>
        <dbReference type="SAM" id="Coils"/>
    </source>
</evidence>
<organism evidence="3 4">
    <name type="scientific">[Candida] railenensis</name>
    <dbReference type="NCBI Taxonomy" id="45579"/>
    <lineage>
        <taxon>Eukaryota</taxon>
        <taxon>Fungi</taxon>
        <taxon>Dikarya</taxon>
        <taxon>Ascomycota</taxon>
        <taxon>Saccharomycotina</taxon>
        <taxon>Pichiomycetes</taxon>
        <taxon>Debaryomycetaceae</taxon>
        <taxon>Kurtzmaniella</taxon>
    </lineage>
</organism>
<accession>A0A9P0VWZ6</accession>
<dbReference type="Pfam" id="PF13093">
    <property type="entry name" value="FTA4"/>
    <property type="match status" value="1"/>
</dbReference>
<dbReference type="InterPro" id="IPR025207">
    <property type="entry name" value="Sim4_Fta4"/>
</dbReference>
<dbReference type="Proteomes" id="UP000837801">
    <property type="component" value="Unassembled WGS sequence"/>
</dbReference>
<feature type="coiled-coil region" evidence="1">
    <location>
        <begin position="202"/>
        <end position="229"/>
    </location>
</feature>
<evidence type="ECO:0000313" key="3">
    <source>
        <dbReference type="EMBL" id="CAH2351378.1"/>
    </source>
</evidence>
<protein>
    <submittedName>
        <fullName evidence="3">Uncharacterized protein</fullName>
    </submittedName>
</protein>
<dbReference type="OrthoDB" id="21214at2759"/>
<dbReference type="AlphaFoldDB" id="A0A9P0VWZ6"/>
<name>A0A9P0VWZ6_9ASCO</name>